<feature type="region of interest" description="Disordered" evidence="1">
    <location>
        <begin position="174"/>
        <end position="281"/>
    </location>
</feature>
<name>A0A846U593_9MICC</name>
<evidence type="ECO:0000313" key="3">
    <source>
        <dbReference type="EMBL" id="NKE08876.1"/>
    </source>
</evidence>
<feature type="transmembrane region" description="Helical" evidence="2">
    <location>
        <begin position="60"/>
        <end position="81"/>
    </location>
</feature>
<evidence type="ECO:0000256" key="2">
    <source>
        <dbReference type="SAM" id="Phobius"/>
    </source>
</evidence>
<dbReference type="AlphaFoldDB" id="A0A846U593"/>
<feature type="compositionally biased region" description="Basic residues" evidence="1">
    <location>
        <begin position="11"/>
        <end position="21"/>
    </location>
</feature>
<keyword evidence="2" id="KW-0812">Transmembrane</keyword>
<feature type="region of interest" description="Disordered" evidence="1">
    <location>
        <begin position="1"/>
        <end position="50"/>
    </location>
</feature>
<gene>
    <name evidence="3" type="ORF">GTW58_02710</name>
</gene>
<feature type="compositionally biased region" description="Polar residues" evidence="1">
    <location>
        <begin position="192"/>
        <end position="202"/>
    </location>
</feature>
<organism evidence="3 4">
    <name type="scientific">Kocuria subflava</name>
    <dbReference type="NCBI Taxonomy" id="1736139"/>
    <lineage>
        <taxon>Bacteria</taxon>
        <taxon>Bacillati</taxon>
        <taxon>Actinomycetota</taxon>
        <taxon>Actinomycetes</taxon>
        <taxon>Micrococcales</taxon>
        <taxon>Micrococcaceae</taxon>
        <taxon>Kocuria</taxon>
    </lineage>
</organism>
<accession>A0A846U593</accession>
<evidence type="ECO:0000256" key="1">
    <source>
        <dbReference type="SAM" id="MobiDB-lite"/>
    </source>
</evidence>
<keyword evidence="2" id="KW-0472">Membrane</keyword>
<evidence type="ECO:0008006" key="5">
    <source>
        <dbReference type="Google" id="ProtNLM"/>
    </source>
</evidence>
<evidence type="ECO:0000313" key="4">
    <source>
        <dbReference type="Proteomes" id="UP000521379"/>
    </source>
</evidence>
<dbReference type="EMBL" id="JAAVUN010000003">
    <property type="protein sequence ID" value="NKE08876.1"/>
    <property type="molecule type" value="Genomic_DNA"/>
</dbReference>
<dbReference type="Proteomes" id="UP000521379">
    <property type="component" value="Unassembled WGS sequence"/>
</dbReference>
<feature type="compositionally biased region" description="Low complexity" evidence="1">
    <location>
        <begin position="225"/>
        <end position="269"/>
    </location>
</feature>
<keyword evidence="2" id="KW-1133">Transmembrane helix</keyword>
<reference evidence="3 4" key="1">
    <citation type="submission" date="2020-02" db="EMBL/GenBank/DDBJ databases">
        <authorList>
            <person name="Sun Q."/>
        </authorList>
    </citation>
    <scope>NUCLEOTIDE SEQUENCE [LARGE SCALE GENOMIC DNA]</scope>
    <source>
        <strain evidence="3 4">YIM 13062</strain>
    </source>
</reference>
<protein>
    <recommendedName>
        <fullName evidence="5">Cell division protein FtsL</fullName>
    </recommendedName>
</protein>
<keyword evidence="4" id="KW-1185">Reference proteome</keyword>
<sequence>MTGSGENPRGGKGRLRGRIKMPQRLALTTRRQPSGSSVSAGTAQAAGSGAPPAVRRRWSALLPLAVAVLAVMATLAGILFLNIKISDGQYRLVEMRAQERALAQESEALTQDLEFYQAPQNVAMAATNEGMVSTTSEGLIDLDAQEVSGNPQPAPAAEDAEILVAQPVQRGSAAADRAASLARERRDALPESESQAQDQLQAANEAELGVNLHGGSLPAPQQRQPADATPSPSPTAAPTGTPADADAAGAGADAAVEQDGPDPAAGGADSATAQQGNGGGQ</sequence>
<comment type="caution">
    <text evidence="3">The sequence shown here is derived from an EMBL/GenBank/DDBJ whole genome shotgun (WGS) entry which is preliminary data.</text>
</comment>
<proteinExistence type="predicted"/>
<feature type="compositionally biased region" description="Low complexity" evidence="1">
    <location>
        <begin position="34"/>
        <end position="50"/>
    </location>
</feature>
<dbReference type="RefSeq" id="WP_119932270.1">
    <property type="nucleotide sequence ID" value="NZ_JAAVUN010000003.1"/>
</dbReference>